<keyword evidence="5 6" id="KW-0472">Membrane</keyword>
<proteinExistence type="predicted"/>
<evidence type="ECO:0000256" key="4">
    <source>
        <dbReference type="ARBA" id="ARBA00022989"/>
    </source>
</evidence>
<evidence type="ECO:0000256" key="2">
    <source>
        <dbReference type="ARBA" id="ARBA00022481"/>
    </source>
</evidence>
<evidence type="ECO:0000256" key="6">
    <source>
        <dbReference type="SAM" id="Phobius"/>
    </source>
</evidence>
<sequence length="126" mass="13234">MRNRQGFTLIELMIVVVIIGILAAIAVPKFASVSKRAKESEAGPLLKQVVTLEGRYQAAEGEYTDDITRLEGGADLGTAGKYYDLSVTDHATGFCAVATPNAASADMDLATFSMSNASGLLRSASC</sequence>
<dbReference type="InterPro" id="IPR012902">
    <property type="entry name" value="N_methyl_site"/>
</dbReference>
<name>A0A6J4M4T9_9BACT</name>
<accession>A0A6J4M4T9</accession>
<evidence type="ECO:0000313" key="7">
    <source>
        <dbReference type="EMBL" id="CAA9346149.1"/>
    </source>
</evidence>
<dbReference type="PANTHER" id="PTHR30093:SF44">
    <property type="entry name" value="TYPE II SECRETION SYSTEM CORE PROTEIN G"/>
    <property type="match status" value="1"/>
</dbReference>
<dbReference type="GO" id="GO:0016020">
    <property type="term" value="C:membrane"/>
    <property type="evidence" value="ECO:0007669"/>
    <property type="project" value="UniProtKB-SubCell"/>
</dbReference>
<dbReference type="SUPFAM" id="SSF54523">
    <property type="entry name" value="Pili subunits"/>
    <property type="match status" value="1"/>
</dbReference>
<dbReference type="Gene3D" id="3.30.700.10">
    <property type="entry name" value="Glycoprotein, Type 4 Pilin"/>
    <property type="match status" value="1"/>
</dbReference>
<organism evidence="7">
    <name type="scientific">uncultured Gemmatimonadota bacterium</name>
    <dbReference type="NCBI Taxonomy" id="203437"/>
    <lineage>
        <taxon>Bacteria</taxon>
        <taxon>Pseudomonadati</taxon>
        <taxon>Gemmatimonadota</taxon>
        <taxon>environmental samples</taxon>
    </lineage>
</organism>
<dbReference type="PANTHER" id="PTHR30093">
    <property type="entry name" value="GENERAL SECRETION PATHWAY PROTEIN G"/>
    <property type="match status" value="1"/>
</dbReference>
<dbReference type="Pfam" id="PF07963">
    <property type="entry name" value="N_methyl"/>
    <property type="match status" value="1"/>
</dbReference>
<keyword evidence="4 6" id="KW-1133">Transmembrane helix</keyword>
<keyword evidence="3 6" id="KW-0812">Transmembrane</keyword>
<reference evidence="7" key="1">
    <citation type="submission" date="2020-02" db="EMBL/GenBank/DDBJ databases">
        <authorList>
            <person name="Meier V. D."/>
        </authorList>
    </citation>
    <scope>NUCLEOTIDE SEQUENCE</scope>
    <source>
        <strain evidence="7">AVDCRST_MAG89</strain>
    </source>
</reference>
<dbReference type="EMBL" id="CADCTV010000599">
    <property type="protein sequence ID" value="CAA9346149.1"/>
    <property type="molecule type" value="Genomic_DNA"/>
</dbReference>
<gene>
    <name evidence="7" type="ORF">AVDCRST_MAG89-2877</name>
</gene>
<evidence type="ECO:0000256" key="3">
    <source>
        <dbReference type="ARBA" id="ARBA00022692"/>
    </source>
</evidence>
<evidence type="ECO:0000256" key="1">
    <source>
        <dbReference type="ARBA" id="ARBA00004167"/>
    </source>
</evidence>
<protein>
    <recommendedName>
        <fullName evidence="8">Type IV pilus biogenesis protein PilE</fullName>
    </recommendedName>
</protein>
<dbReference type="NCBIfam" id="TIGR02532">
    <property type="entry name" value="IV_pilin_GFxxxE"/>
    <property type="match status" value="1"/>
</dbReference>
<evidence type="ECO:0008006" key="8">
    <source>
        <dbReference type="Google" id="ProtNLM"/>
    </source>
</evidence>
<keyword evidence="2" id="KW-0488">Methylation</keyword>
<dbReference type="PROSITE" id="PS00409">
    <property type="entry name" value="PROKAR_NTER_METHYL"/>
    <property type="match status" value="1"/>
</dbReference>
<dbReference type="AlphaFoldDB" id="A0A6J4M4T9"/>
<dbReference type="InterPro" id="IPR045584">
    <property type="entry name" value="Pilin-like"/>
</dbReference>
<feature type="transmembrane region" description="Helical" evidence="6">
    <location>
        <begin position="6"/>
        <end position="27"/>
    </location>
</feature>
<comment type="subcellular location">
    <subcellularLocation>
        <location evidence="1">Membrane</location>
        <topology evidence="1">Single-pass membrane protein</topology>
    </subcellularLocation>
</comment>
<evidence type="ECO:0000256" key="5">
    <source>
        <dbReference type="ARBA" id="ARBA00023136"/>
    </source>
</evidence>